<evidence type="ECO:0000313" key="1">
    <source>
        <dbReference type="EMBL" id="CAM75464.1"/>
    </source>
</evidence>
<name>A4TXV7_9PROT</name>
<reference evidence="1" key="1">
    <citation type="journal article" date="2007" name="J. Bacteriol.">
        <title>Comparative genome analysis of four magnetotactic bacteria reveals a complex set of group-specific genes implicated in magnetosome biomineralization and function.</title>
        <authorList>
            <person name="Richter M."/>
            <person name="Kube M."/>
            <person name="Bazylinski D.A."/>
            <person name="Lombardot T."/>
            <person name="Gloeckner F.O."/>
            <person name="Reinhardt R."/>
            <person name="Schueler D."/>
        </authorList>
    </citation>
    <scope>NUCLEOTIDE SEQUENCE</scope>
    <source>
        <strain evidence="1">MSR-1</strain>
    </source>
</reference>
<dbReference type="AlphaFoldDB" id="A4TXV7"/>
<dbReference type="EMBL" id="CU459003">
    <property type="protein sequence ID" value="CAM75464.1"/>
    <property type="molecule type" value="Genomic_DNA"/>
</dbReference>
<organism evidence="1">
    <name type="scientific">Magnetospirillum gryphiswaldense</name>
    <dbReference type="NCBI Taxonomy" id="55518"/>
    <lineage>
        <taxon>Bacteria</taxon>
        <taxon>Pseudomonadati</taxon>
        <taxon>Pseudomonadota</taxon>
        <taxon>Alphaproteobacteria</taxon>
        <taxon>Rhodospirillales</taxon>
        <taxon>Rhodospirillaceae</taxon>
        <taxon>Magnetospirillum</taxon>
    </lineage>
</organism>
<gene>
    <name evidence="1" type="ORF">MGR_3462</name>
</gene>
<accession>A4TXV7</accession>
<proteinExistence type="predicted"/>
<protein>
    <submittedName>
        <fullName evidence="1">Uncharacterized protein</fullName>
    </submittedName>
</protein>
<sequence length="31" mass="3767">MPRWLPGHWPVSDPLCWQQHRPGWSWFKPPG</sequence>